<evidence type="ECO:0000313" key="4">
    <source>
        <dbReference type="EMBL" id="ABK13949.1"/>
    </source>
</evidence>
<evidence type="ECO:0000256" key="2">
    <source>
        <dbReference type="SAM" id="Phobius"/>
    </source>
</evidence>
<dbReference type="RefSeq" id="WP_011695348.1">
    <property type="nucleotide sequence ID" value="NC_008553.1"/>
</dbReference>
<evidence type="ECO:0000313" key="5">
    <source>
        <dbReference type="Proteomes" id="UP000000674"/>
    </source>
</evidence>
<dbReference type="HOGENOM" id="CLU_006048_0_0_2"/>
<reference evidence="4 5" key="1">
    <citation type="submission" date="2006-10" db="EMBL/GenBank/DDBJ databases">
        <title>Complete sequence of Methanosaeta thermophila PT.</title>
        <authorList>
            <consortium name="US DOE Joint Genome Institute"/>
            <person name="Copeland A."/>
            <person name="Lucas S."/>
            <person name="Lapidus A."/>
            <person name="Barry K."/>
            <person name="Detter J.C."/>
            <person name="Glavina del Rio T."/>
            <person name="Hammon N."/>
            <person name="Israni S."/>
            <person name="Pitluck S."/>
            <person name="Chain P."/>
            <person name="Malfatti S."/>
            <person name="Shin M."/>
            <person name="Vergez L."/>
            <person name="Schmutz J."/>
            <person name="Larimer F."/>
            <person name="Land M."/>
            <person name="Hauser L."/>
            <person name="Kyrpides N."/>
            <person name="Kim E."/>
            <person name="Smith K.S."/>
            <person name="Ingram-Smith C."/>
            <person name="Richardson P."/>
        </authorList>
    </citation>
    <scope>NUCLEOTIDE SEQUENCE [LARGE SCALE GENOMIC DNA]</scope>
    <source>
        <strain evidence="5">DSM 6194 / JCM 14653 / NBRC 101360 / PT</strain>
    </source>
</reference>
<feature type="compositionally biased region" description="Polar residues" evidence="1">
    <location>
        <begin position="67"/>
        <end position="83"/>
    </location>
</feature>
<dbReference type="InterPro" id="IPR006457">
    <property type="entry name" value="S_layer-rel_Mac"/>
</dbReference>
<protein>
    <submittedName>
        <fullName evidence="4">S-layer-related duplication domain</fullName>
    </submittedName>
</protein>
<dbReference type="AlphaFoldDB" id="A0B5H5"/>
<organism evidence="4 5">
    <name type="scientific">Methanothrix thermoacetophila (strain DSM 6194 / JCM 14653 / NBRC 101360 / PT)</name>
    <name type="common">Methanosaeta thermophila</name>
    <dbReference type="NCBI Taxonomy" id="349307"/>
    <lineage>
        <taxon>Archaea</taxon>
        <taxon>Methanobacteriati</taxon>
        <taxon>Methanobacteriota</taxon>
        <taxon>Stenosarchaea group</taxon>
        <taxon>Methanomicrobia</taxon>
        <taxon>Methanotrichales</taxon>
        <taxon>Methanotrichaceae</taxon>
        <taxon>Methanothrix</taxon>
    </lineage>
</organism>
<proteinExistence type="predicted"/>
<feature type="region of interest" description="Disordered" evidence="1">
    <location>
        <begin position="67"/>
        <end position="127"/>
    </location>
</feature>
<name>A0B5H5_METTP</name>
<dbReference type="Gene3D" id="2.60.40.4190">
    <property type="match status" value="2"/>
</dbReference>
<dbReference type="Proteomes" id="UP000000674">
    <property type="component" value="Chromosome"/>
</dbReference>
<keyword evidence="2" id="KW-0812">Transmembrane</keyword>
<dbReference type="NCBIfam" id="TIGR01567">
    <property type="entry name" value="S_layer_rel_Mac"/>
    <property type="match status" value="2"/>
</dbReference>
<keyword evidence="2" id="KW-1133">Transmembrane helix</keyword>
<evidence type="ECO:0000256" key="1">
    <source>
        <dbReference type="SAM" id="MobiDB-lite"/>
    </source>
</evidence>
<keyword evidence="5" id="KW-1185">Reference proteome</keyword>
<dbReference type="OrthoDB" id="240412at2157"/>
<dbReference type="Pfam" id="PF07752">
    <property type="entry name" value="S-layer"/>
    <property type="match status" value="2"/>
</dbReference>
<accession>A0B5H5</accession>
<dbReference type="Gene3D" id="2.60.98.40">
    <property type="match status" value="2"/>
</dbReference>
<dbReference type="GeneID" id="4462823"/>
<dbReference type="EMBL" id="CP000477">
    <property type="protein sequence ID" value="ABK13949.1"/>
    <property type="molecule type" value="Genomic_DNA"/>
</dbReference>
<evidence type="ECO:0000259" key="3">
    <source>
        <dbReference type="Pfam" id="PF07752"/>
    </source>
</evidence>
<gene>
    <name evidence="4" type="ordered locus">Mthe_0149</name>
</gene>
<feature type="domain" description="S-layer family duplication" evidence="3">
    <location>
        <begin position="275"/>
        <end position="528"/>
    </location>
</feature>
<sequence length="1113" mass="118936">MYCKSLIVIALIVISAGFLSGGVAENADNRSAEQSVTSAAALQDDFFSTDTSSSGITVTFKRLGNNTAKTPVSLGSRNTTVSTVDRDAEKNATSGANATTEGRPAGASENVSSAVEQNRTAQSAAPSMAIASGAAPASNVSAVATEGLTEGNLTSNATSESGASNATAAPGISTNLTAVVTPEGLAPEGNLTSNVTSAVAENASLAGNQSSNLTAVLVPANISAENLTAENVTEEENVTAAENVTEEVTEEAPEEVGEEVAEEEFTDRIWREGMPETYTWTPQTFSGFFYDLDDMVGTEKLTVSLSRSGGGYNRAIDTGNIRYTSDVQDISFEFDDWGKYQVLGFMAEKYFAGYSGTEVVDDVSLINENQLRRVLIDSDDEKTITSGSVLPLEEGYELRIKEIDINGNKVHLALAKDGDEIDSKVISPDDLKSATYMYEEEIGGKDVPLIMAHVSNVFAGAESSLVTIDGLFQISDTYASVEEGDKYDKMEVVSVSDSGIELENEDSVTLRKGRTIQLMGGVGLQVADSDVLRFAPVVERTGSYEVRGTVVNPNKVDSFTWTPYNFEGFYYDIDEDIGTEKLVARFSGSKIDDGDLKYETSPQPVEFEFNGWGKYDVIGFMADKYFAGYNNETLFTDEFSIINDGELRKVLIDSDEESTISSGSVLPLEDGYELQIKEVDLDGNKVWLSLTKDGDEVDSKVVTPVSGDLEASTYTYKVRIGSEDVPIIAAHISNVFRGREADLATVDGIFQVSDTPESVEEGDKHGKMEVESLSDDGITMKNDGSISLGRGKDVEIMGNLRLRVADNPERNLCPIALRVGKTEPLRLNLTEAIVGKPIMIQVTSGGQAVSGAKVLVDGREIGTTDAGGMIRYTPERAGSVQVQAKLSGYEDASGTLLVRTEAELRRIVITAPPEVMRGETFVVTVRGGANATQAIAGANVSIDNMPAGVTDSKGSVSVSINDTGDHTISVEAAGYDRATKSVKVLSPISIVGINVTGDAIAGKPLKIVAEVQNTGKAPDSRQLQLLVNKNVTGNKSITVAPGETEKVTFEYRPKEPGVYTFEVDGIQKTVSVEEAKGGWLVWAVALLIILLAGIGVYLYRTGELKELKKRLKM</sequence>
<dbReference type="Gene3D" id="2.60.40.10">
    <property type="entry name" value="Immunoglobulins"/>
    <property type="match status" value="1"/>
</dbReference>
<feature type="domain" description="S-layer family duplication" evidence="3">
    <location>
        <begin position="553"/>
        <end position="806"/>
    </location>
</feature>
<dbReference type="InterPro" id="IPR013783">
    <property type="entry name" value="Ig-like_fold"/>
</dbReference>
<feature type="compositionally biased region" description="Polar residues" evidence="1">
    <location>
        <begin position="109"/>
        <end position="122"/>
    </location>
</feature>
<dbReference type="KEGG" id="mtp:Mthe_0149"/>
<keyword evidence="2" id="KW-0472">Membrane</keyword>
<feature type="compositionally biased region" description="Polar residues" evidence="1">
    <location>
        <begin position="91"/>
        <end position="100"/>
    </location>
</feature>
<feature type="transmembrane region" description="Helical" evidence="2">
    <location>
        <begin position="1079"/>
        <end position="1099"/>
    </location>
</feature>